<evidence type="ECO:0000313" key="2">
    <source>
        <dbReference type="Proteomes" id="UP001282288"/>
    </source>
</evidence>
<dbReference type="RefSeq" id="WP_010353431.1">
    <property type="nucleotide sequence ID" value="NZ_JAGJBY010000001.1"/>
</dbReference>
<protein>
    <submittedName>
        <fullName evidence="1">Uncharacterized protein</fullName>
    </submittedName>
</protein>
<name>A0AAP6BD08_9ACTN</name>
<dbReference type="GeneID" id="69804808"/>
<sequence>MKHKLPDAASLPRDRYSGWACVWCGARFLPHTLAVSAGRAEGRIARIDLSVEVFQCPPGFGCAINELEGDIP</sequence>
<accession>A0AAP6BD08</accession>
<proteinExistence type="predicted"/>
<gene>
    <name evidence="1" type="ORF">PV399_22175</name>
</gene>
<evidence type="ECO:0000313" key="1">
    <source>
        <dbReference type="EMBL" id="MDX2962395.1"/>
    </source>
</evidence>
<dbReference type="Proteomes" id="UP001282288">
    <property type="component" value="Unassembled WGS sequence"/>
</dbReference>
<organism evidence="1 2">
    <name type="scientific">Streptomyces acidiscabies</name>
    <dbReference type="NCBI Taxonomy" id="42234"/>
    <lineage>
        <taxon>Bacteria</taxon>
        <taxon>Bacillati</taxon>
        <taxon>Actinomycetota</taxon>
        <taxon>Actinomycetes</taxon>
        <taxon>Kitasatosporales</taxon>
        <taxon>Streptomycetaceae</taxon>
        <taxon>Streptomyces</taxon>
    </lineage>
</organism>
<dbReference type="AlphaFoldDB" id="A0AAP6BD08"/>
<reference evidence="1" key="1">
    <citation type="journal article" date="2023" name="Microb. Genom.">
        <title>Mesoterricola silvestris gen. nov., sp. nov., Mesoterricola sediminis sp. nov., Geothrix oryzae sp. nov., Geothrix edaphica sp. nov., Geothrix rubra sp. nov., and Geothrix limicola sp. nov., six novel members of Acidobacteriota isolated from soils.</title>
        <authorList>
            <person name="Weisberg A.J."/>
            <person name="Pearce E."/>
            <person name="Kramer C.G."/>
            <person name="Chang J.H."/>
            <person name="Clarke C.R."/>
        </authorList>
    </citation>
    <scope>NUCLEOTIDE SEQUENCE</scope>
    <source>
        <strain evidence="1">NRRL_B-16521</strain>
    </source>
</reference>
<dbReference type="EMBL" id="JARAWC010000015">
    <property type="protein sequence ID" value="MDX2962395.1"/>
    <property type="molecule type" value="Genomic_DNA"/>
</dbReference>
<comment type="caution">
    <text evidence="1">The sequence shown here is derived from an EMBL/GenBank/DDBJ whole genome shotgun (WGS) entry which is preliminary data.</text>
</comment>